<keyword evidence="3" id="KW-1185">Reference proteome</keyword>
<reference evidence="2 3" key="2">
    <citation type="submission" date="2018-11" db="EMBL/GenBank/DDBJ databases">
        <authorList>
            <consortium name="Pathogen Informatics"/>
        </authorList>
    </citation>
    <scope>NUCLEOTIDE SEQUENCE [LARGE SCALE GENOMIC DNA]</scope>
    <source>
        <strain evidence="2">Dakar</strain>
        <strain evidence="3">Dakar, Senegal</strain>
    </source>
</reference>
<dbReference type="EMBL" id="UZAK01047786">
    <property type="protein sequence ID" value="VDP76996.1"/>
    <property type="molecule type" value="Genomic_DNA"/>
</dbReference>
<dbReference type="AlphaFoldDB" id="A0A183L3J9"/>
<dbReference type="Proteomes" id="UP000279833">
    <property type="component" value="Unassembled WGS sequence"/>
</dbReference>
<gene>
    <name evidence="2" type="ORF">SCUD_LOCUS21907</name>
</gene>
<name>A0A183L3J9_9TREM</name>
<evidence type="ECO:0000313" key="4">
    <source>
        <dbReference type="WBParaSite" id="SCUD_0002191001-mRNA-1"/>
    </source>
</evidence>
<sequence>LVDVAAELCLASLSLCTALKPQELYRALEQCGEHSSNTLERGLLCVERSAYQSSHDILPEIYFFIARSWYTLYHSTNKEFEQALNSLESFNNSNHNGINLTSNDLVNAWYYYQSVNLLSQPIVRGDQQPHHQHQEQPNQLMYNASMLSPVNFNYGGLPLGQQQHQYASFPYYMTMLGLQTPQSLSQQQTNNNLLKNNNPQLQSTTPPTQRQQSAHPPPHHHHLPYYLPQSQHIMSPIQSNVPYSFGMSSLPPMGPVQSPSNYFLHPQFIPNTPLPTPSSSQSMNMIPSGPFVTIPHHINPSTSLSPTVGTNVLRK</sequence>
<evidence type="ECO:0000313" key="2">
    <source>
        <dbReference type="EMBL" id="VDP76996.1"/>
    </source>
</evidence>
<feature type="compositionally biased region" description="Low complexity" evidence="1">
    <location>
        <begin position="183"/>
        <end position="212"/>
    </location>
</feature>
<dbReference type="STRING" id="6186.A0A183L3J9"/>
<protein>
    <submittedName>
        <fullName evidence="4">Sec16_C domain-containing protein</fullName>
    </submittedName>
</protein>
<evidence type="ECO:0000256" key="1">
    <source>
        <dbReference type="SAM" id="MobiDB-lite"/>
    </source>
</evidence>
<proteinExistence type="predicted"/>
<evidence type="ECO:0000313" key="3">
    <source>
        <dbReference type="Proteomes" id="UP000279833"/>
    </source>
</evidence>
<reference evidence="4" key="1">
    <citation type="submission" date="2016-06" db="UniProtKB">
        <authorList>
            <consortium name="WormBaseParasite"/>
        </authorList>
    </citation>
    <scope>IDENTIFICATION</scope>
</reference>
<organism evidence="4">
    <name type="scientific">Schistosoma curassoni</name>
    <dbReference type="NCBI Taxonomy" id="6186"/>
    <lineage>
        <taxon>Eukaryota</taxon>
        <taxon>Metazoa</taxon>
        <taxon>Spiralia</taxon>
        <taxon>Lophotrochozoa</taxon>
        <taxon>Platyhelminthes</taxon>
        <taxon>Trematoda</taxon>
        <taxon>Digenea</taxon>
        <taxon>Strigeidida</taxon>
        <taxon>Schistosomatoidea</taxon>
        <taxon>Schistosomatidae</taxon>
        <taxon>Schistosoma</taxon>
    </lineage>
</organism>
<feature type="region of interest" description="Disordered" evidence="1">
    <location>
        <begin position="183"/>
        <end position="225"/>
    </location>
</feature>
<dbReference type="WBParaSite" id="SCUD_0002191001-mRNA-1">
    <property type="protein sequence ID" value="SCUD_0002191001-mRNA-1"/>
    <property type="gene ID" value="SCUD_0002191001"/>
</dbReference>
<accession>A0A183L3J9</accession>